<dbReference type="AlphaFoldDB" id="A0A853EPX4"/>
<evidence type="ECO:0000313" key="2">
    <source>
        <dbReference type="EMBL" id="NYS69776.1"/>
    </source>
</evidence>
<feature type="compositionally biased region" description="Polar residues" evidence="1">
    <location>
        <begin position="111"/>
        <end position="123"/>
    </location>
</feature>
<feature type="region of interest" description="Disordered" evidence="1">
    <location>
        <begin position="1"/>
        <end position="123"/>
    </location>
</feature>
<feature type="compositionally biased region" description="Low complexity" evidence="1">
    <location>
        <begin position="60"/>
        <end position="91"/>
    </location>
</feature>
<accession>A0A853EPX4</accession>
<evidence type="ECO:0000313" key="3">
    <source>
        <dbReference type="Proteomes" id="UP000572528"/>
    </source>
</evidence>
<dbReference type="Proteomes" id="UP000572528">
    <property type="component" value="Unassembled WGS sequence"/>
</dbReference>
<proteinExistence type="predicted"/>
<comment type="caution">
    <text evidence="2">The sequence shown here is derived from an EMBL/GenBank/DDBJ whole genome shotgun (WGS) entry which is preliminary data.</text>
</comment>
<protein>
    <submittedName>
        <fullName evidence="2">Uncharacterized protein</fullName>
    </submittedName>
</protein>
<gene>
    <name evidence="2" type="ORF">HZZ05_09675</name>
</gene>
<feature type="compositionally biased region" description="Low complexity" evidence="1">
    <location>
        <begin position="33"/>
        <end position="49"/>
    </location>
</feature>
<feature type="compositionally biased region" description="Basic and acidic residues" evidence="1">
    <location>
        <begin position="95"/>
        <end position="105"/>
    </location>
</feature>
<dbReference type="EMBL" id="JACBXV010000145">
    <property type="protein sequence ID" value="NYS69776.1"/>
    <property type="molecule type" value="Genomic_DNA"/>
</dbReference>
<evidence type="ECO:0000256" key="1">
    <source>
        <dbReference type="SAM" id="MobiDB-lite"/>
    </source>
</evidence>
<feature type="compositionally biased region" description="Low complexity" evidence="1">
    <location>
        <begin position="16"/>
        <end position="26"/>
    </location>
</feature>
<name>A0A853EPX4_9ACTO</name>
<sequence length="123" mass="11802">GTTQDAWAGPGGQAGPGWPAADPAGGLEPPAPAVGQPADAAGADAPANPYLRAGAAMGDPASGAPAVPGQGAAPATPTAHTAEAGQAAEAGSQVEDYRVSEEEIRAANAIPVSTNNPTTEERL</sequence>
<feature type="non-terminal residue" evidence="2">
    <location>
        <position position="1"/>
    </location>
</feature>
<organism evidence="2 3">
    <name type="scientific">Actinomyces bowdenii</name>
    <dbReference type="NCBI Taxonomy" id="131109"/>
    <lineage>
        <taxon>Bacteria</taxon>
        <taxon>Bacillati</taxon>
        <taxon>Actinomycetota</taxon>
        <taxon>Actinomycetes</taxon>
        <taxon>Actinomycetales</taxon>
        <taxon>Actinomycetaceae</taxon>
        <taxon>Actinomyces</taxon>
    </lineage>
</organism>
<reference evidence="2 3" key="1">
    <citation type="submission" date="2020-07" db="EMBL/GenBank/DDBJ databases">
        <title>MOT database genomes.</title>
        <authorList>
            <person name="Joseph S."/>
            <person name="Aduse-Opoku J."/>
            <person name="Hashim A."/>
            <person name="Wade W."/>
            <person name="Curtis M."/>
        </authorList>
    </citation>
    <scope>NUCLEOTIDE SEQUENCE [LARGE SCALE GENOMIC DNA]</scope>
    <source>
        <strain evidence="2 3">WMus004</strain>
    </source>
</reference>